<accession>A0A9X2XJP3</accession>
<dbReference type="EMBL" id="JAOSKY010000012">
    <property type="protein sequence ID" value="MCU7249971.1"/>
    <property type="molecule type" value="Genomic_DNA"/>
</dbReference>
<organism evidence="1 2">
    <name type="scientific">Pseudomonas koreensis</name>
    <dbReference type="NCBI Taxonomy" id="198620"/>
    <lineage>
        <taxon>Bacteria</taxon>
        <taxon>Pseudomonadati</taxon>
        <taxon>Pseudomonadota</taxon>
        <taxon>Gammaproteobacteria</taxon>
        <taxon>Pseudomonadales</taxon>
        <taxon>Pseudomonadaceae</taxon>
        <taxon>Pseudomonas</taxon>
    </lineage>
</organism>
<protein>
    <submittedName>
        <fullName evidence="1">Uncharacterized protein</fullName>
    </submittedName>
</protein>
<gene>
    <name evidence="1" type="ORF">OC940_19355</name>
</gene>
<sequence>MNEFSSLELSIAPLDGENNIANANDYQVRFSNIFELTHSTGECEVAYSHARGSVRPLNKKTVNCLKNKALTVDS</sequence>
<evidence type="ECO:0000313" key="1">
    <source>
        <dbReference type="EMBL" id="MCU7249971.1"/>
    </source>
</evidence>
<comment type="caution">
    <text evidence="1">The sequence shown here is derived from an EMBL/GenBank/DDBJ whole genome shotgun (WGS) entry which is preliminary data.</text>
</comment>
<dbReference type="RefSeq" id="WP_217833340.1">
    <property type="nucleotide sequence ID" value="NZ_JAOSKY010000012.1"/>
</dbReference>
<reference evidence="1" key="2">
    <citation type="journal article" date="2023" name="mSystems">
        <title>Charting the Lipopeptidome of Nonpathogenic Pseudomonas.</title>
        <authorList>
            <person name="Cesa-Luna C."/>
            <person name="Geudens N."/>
            <person name="Girard L."/>
            <person name="De Roo V."/>
            <person name="Maklad H.R."/>
            <person name="Martins J.C."/>
            <person name="Hofte M."/>
            <person name="De Mot R."/>
        </authorList>
    </citation>
    <scope>NUCLEOTIDE SEQUENCE</scope>
    <source>
        <strain evidence="1">B1M3-32</strain>
    </source>
</reference>
<dbReference type="Proteomes" id="UP001139955">
    <property type="component" value="Unassembled WGS sequence"/>
</dbReference>
<reference evidence="1" key="1">
    <citation type="submission" date="2022-09" db="EMBL/GenBank/DDBJ databases">
        <authorList>
            <person name="Cesa-Luna C."/>
            <person name="Girard L."/>
            <person name="Lood C."/>
            <person name="Hofte M."/>
            <person name="De Mot R."/>
        </authorList>
    </citation>
    <scope>NUCLEOTIDE SEQUENCE</scope>
    <source>
        <strain evidence="1">B1M3-32</strain>
    </source>
</reference>
<keyword evidence="2" id="KW-1185">Reference proteome</keyword>
<evidence type="ECO:0000313" key="2">
    <source>
        <dbReference type="Proteomes" id="UP001139955"/>
    </source>
</evidence>
<dbReference type="AlphaFoldDB" id="A0A9X2XJP3"/>
<name>A0A9X2XJP3_9PSED</name>
<proteinExistence type="predicted"/>